<dbReference type="SMART" id="SM00727">
    <property type="entry name" value="STI1"/>
    <property type="match status" value="4"/>
</dbReference>
<dbReference type="FunFam" id="3.10.20.90:FF:000183">
    <property type="entry name" value="Ubiquitin domain-containing protein DSK2b"/>
    <property type="match status" value="1"/>
</dbReference>
<keyword evidence="6" id="KW-1185">Reference proteome</keyword>
<dbReference type="SMART" id="SM00213">
    <property type="entry name" value="UBQ"/>
    <property type="match status" value="1"/>
</dbReference>
<dbReference type="Pfam" id="PF00240">
    <property type="entry name" value="ubiquitin"/>
    <property type="match status" value="1"/>
</dbReference>
<dbReference type="SUPFAM" id="SSF46934">
    <property type="entry name" value="UBA-like"/>
    <property type="match status" value="1"/>
</dbReference>
<feature type="domain" description="Ubiquitin-like" evidence="4">
    <location>
        <begin position="126"/>
        <end position="195"/>
    </location>
</feature>
<feature type="region of interest" description="Disordered" evidence="1">
    <location>
        <begin position="562"/>
        <end position="581"/>
    </location>
</feature>
<dbReference type="Gramene" id="AUR62012926-RA">
    <property type="protein sequence ID" value="AUR62012926-RA:cds"/>
    <property type="gene ID" value="AUR62012926"/>
</dbReference>
<feature type="signal peptide" evidence="2">
    <location>
        <begin position="1"/>
        <end position="22"/>
    </location>
</feature>
<feature type="domain" description="UBA" evidence="3">
    <location>
        <begin position="611"/>
        <end position="655"/>
    </location>
</feature>
<reference evidence="5" key="1">
    <citation type="journal article" date="2017" name="Nature">
        <title>The genome of Chenopodium quinoa.</title>
        <authorList>
            <person name="Jarvis D.E."/>
            <person name="Ho Y.S."/>
            <person name="Lightfoot D.J."/>
            <person name="Schmoeckel S.M."/>
            <person name="Li B."/>
            <person name="Borm T.J.A."/>
            <person name="Ohyanagi H."/>
            <person name="Mineta K."/>
            <person name="Michell C.T."/>
            <person name="Saber N."/>
            <person name="Kharbatia N.M."/>
            <person name="Rupper R.R."/>
            <person name="Sharp A.R."/>
            <person name="Dally N."/>
            <person name="Boughton B.A."/>
            <person name="Woo Y.H."/>
            <person name="Gao G."/>
            <person name="Schijlen E.G.W.M."/>
            <person name="Guo X."/>
            <person name="Momin A.A."/>
            <person name="Negrao S."/>
            <person name="Al-Babili S."/>
            <person name="Gehring C."/>
            <person name="Roessner U."/>
            <person name="Jung C."/>
            <person name="Murphy K."/>
            <person name="Arold S.T."/>
            <person name="Gojobori T."/>
            <person name="van der Linden C.G."/>
            <person name="van Loo E.N."/>
            <person name="Jellen E.N."/>
            <person name="Maughan P.J."/>
            <person name="Tester M."/>
        </authorList>
    </citation>
    <scope>NUCLEOTIDE SEQUENCE [LARGE SCALE GENOMIC DNA]</scope>
    <source>
        <strain evidence="5">cv. PI 614886</strain>
    </source>
</reference>
<dbReference type="Gene3D" id="1.10.260.100">
    <property type="match status" value="1"/>
</dbReference>
<dbReference type="InterPro" id="IPR015496">
    <property type="entry name" value="Ubiquilin"/>
</dbReference>
<feature type="compositionally biased region" description="Polar residues" evidence="1">
    <location>
        <begin position="563"/>
        <end position="574"/>
    </location>
</feature>
<dbReference type="CDD" id="cd16106">
    <property type="entry name" value="Ubl_Dsk2p_like"/>
    <property type="match status" value="1"/>
</dbReference>
<dbReference type="Gene3D" id="3.10.20.90">
    <property type="entry name" value="Phosphatidylinositol 3-kinase Catalytic Subunit, Chain A, domain 1"/>
    <property type="match status" value="1"/>
</dbReference>
<evidence type="ECO:0000256" key="1">
    <source>
        <dbReference type="SAM" id="MobiDB-lite"/>
    </source>
</evidence>
<name>A0A803LG29_CHEQI</name>
<dbReference type="InterPro" id="IPR006636">
    <property type="entry name" value="STI1_HS-bd"/>
</dbReference>
<evidence type="ECO:0000259" key="4">
    <source>
        <dbReference type="PROSITE" id="PS50053"/>
    </source>
</evidence>
<feature type="compositionally biased region" description="Low complexity" evidence="1">
    <location>
        <begin position="202"/>
        <end position="215"/>
    </location>
</feature>
<reference evidence="5" key="2">
    <citation type="submission" date="2021-03" db="UniProtKB">
        <authorList>
            <consortium name="EnsemblPlants"/>
        </authorList>
    </citation>
    <scope>IDENTIFICATION</scope>
</reference>
<feature type="region of interest" description="Disordered" evidence="1">
    <location>
        <begin position="382"/>
        <end position="483"/>
    </location>
</feature>
<dbReference type="GO" id="GO:0031593">
    <property type="term" value="F:polyubiquitin modification-dependent protein binding"/>
    <property type="evidence" value="ECO:0007669"/>
    <property type="project" value="TreeGrafter"/>
</dbReference>
<dbReference type="SMART" id="SM00165">
    <property type="entry name" value="UBA"/>
    <property type="match status" value="1"/>
</dbReference>
<dbReference type="PANTHER" id="PTHR10677:SF3">
    <property type="entry name" value="FI07626P-RELATED"/>
    <property type="match status" value="1"/>
</dbReference>
<dbReference type="FunFam" id="1.10.260.100:FF:000005">
    <property type="entry name" value="Ubiquitin domain-containing protein DSK2b"/>
    <property type="match status" value="1"/>
</dbReference>
<dbReference type="SUPFAM" id="SSF54236">
    <property type="entry name" value="Ubiquitin-like"/>
    <property type="match status" value="1"/>
</dbReference>
<feature type="chain" id="PRO_5031270845" evidence="2">
    <location>
        <begin position="23"/>
        <end position="658"/>
    </location>
</feature>
<dbReference type="Gene3D" id="1.10.8.10">
    <property type="entry name" value="DNA helicase RuvA subunit, C-terminal domain"/>
    <property type="match status" value="1"/>
</dbReference>
<organism evidence="5 6">
    <name type="scientific">Chenopodium quinoa</name>
    <name type="common">Quinoa</name>
    <dbReference type="NCBI Taxonomy" id="63459"/>
    <lineage>
        <taxon>Eukaryota</taxon>
        <taxon>Viridiplantae</taxon>
        <taxon>Streptophyta</taxon>
        <taxon>Embryophyta</taxon>
        <taxon>Tracheophyta</taxon>
        <taxon>Spermatophyta</taxon>
        <taxon>Magnoliopsida</taxon>
        <taxon>eudicotyledons</taxon>
        <taxon>Gunneridae</taxon>
        <taxon>Pentapetalae</taxon>
        <taxon>Caryophyllales</taxon>
        <taxon>Chenopodiaceae</taxon>
        <taxon>Chenopodioideae</taxon>
        <taxon>Atripliceae</taxon>
        <taxon>Chenopodium</taxon>
    </lineage>
</organism>
<dbReference type="OMA" id="EVRFQTQ"/>
<protein>
    <submittedName>
        <fullName evidence="5">Uncharacterized protein</fullName>
    </submittedName>
</protein>
<feature type="compositionally biased region" description="Polar residues" evidence="1">
    <location>
        <begin position="411"/>
        <end position="457"/>
    </location>
</feature>
<keyword evidence="2" id="KW-0732">Signal</keyword>
<dbReference type="GO" id="GO:0005829">
    <property type="term" value="C:cytosol"/>
    <property type="evidence" value="ECO:0007669"/>
    <property type="project" value="TreeGrafter"/>
</dbReference>
<dbReference type="CDD" id="cd14399">
    <property type="entry name" value="UBA_PLICs"/>
    <property type="match status" value="1"/>
</dbReference>
<sequence length="658" mass="67900">MANSKVIGAMLVALLLVEICVAIRVPRGVRVSGGGGGGGGGGRGGGGGGGNEGFGYGSGSGSGYGEGYGSAGGGGGGRGGGGGGGGGGGLGFSSSLRSIDQFSPFSTTMGAEGDSSDAVPVTVGEVSVNIRCSNGSKFSVKTTLDSNVGAFKSLVAQNCDVPAEQQRLIYKGRILKDDQTLESYGLQADHTIHMVRGFAASASTAPSGTTNSAASDTTPVSAPAAGPTESGGLGSAGLGASLFSGLGLGGTGAPPPGLLGAGLPDFEQMQQQLTQNPNMMREIMNMPAIQGLMNNPDLMRNLIMSNPQMRDIIDRNPELAHILNDPSILRQTLETARNPELMREMMRNTDRAMSNIESSPEGFNMLRRMYENVQEPFLNATTMAGDAGTNPSANPFAALLGNQAAGGGQQRDGSNNPSTTGSETGAPNTNPLPNPWNSAAGGAQTNSTPRTNPSGDTRSPPVGGLGSLPDLDRMLGGGGLPDASMMNQMMQNPAISQMMQSMLSNPQYMNQILNMSPQLRAMTDSNPQLREMMQNSDVLRQMANPEMMQQMLAMQQSLLSGMNRPQTNQDQSPNAGAAGNANRDMGLEMLMSMFGGLGAGGLTTPENSNVPPEELYATQLTQLQEMGFFDAQENIRALQATRGNVNAAVERLLGNMGQ</sequence>
<dbReference type="Proteomes" id="UP000596660">
    <property type="component" value="Unplaced"/>
</dbReference>
<proteinExistence type="predicted"/>
<accession>A0A803LG29</accession>
<dbReference type="InterPro" id="IPR000626">
    <property type="entry name" value="Ubiquitin-like_dom"/>
</dbReference>
<dbReference type="GO" id="GO:0006511">
    <property type="term" value="P:ubiquitin-dependent protein catabolic process"/>
    <property type="evidence" value="ECO:0007669"/>
    <property type="project" value="TreeGrafter"/>
</dbReference>
<dbReference type="InterPro" id="IPR029071">
    <property type="entry name" value="Ubiquitin-like_domsf"/>
</dbReference>
<evidence type="ECO:0000259" key="3">
    <source>
        <dbReference type="PROSITE" id="PS50030"/>
    </source>
</evidence>
<dbReference type="InterPro" id="IPR009060">
    <property type="entry name" value="UBA-like_sf"/>
</dbReference>
<dbReference type="FunFam" id="1.10.8.10:FF:000042">
    <property type="entry name" value="Ubiquitin domain-containing protein DSK2b"/>
    <property type="match status" value="1"/>
</dbReference>
<dbReference type="PANTHER" id="PTHR10677">
    <property type="entry name" value="UBIQUILIN"/>
    <property type="match status" value="1"/>
</dbReference>
<dbReference type="PROSITE" id="PS50053">
    <property type="entry name" value="UBIQUITIN_2"/>
    <property type="match status" value="1"/>
</dbReference>
<dbReference type="InterPro" id="IPR015940">
    <property type="entry name" value="UBA"/>
</dbReference>
<dbReference type="PROSITE" id="PS50030">
    <property type="entry name" value="UBA"/>
    <property type="match status" value="1"/>
</dbReference>
<feature type="region of interest" description="Disordered" evidence="1">
    <location>
        <begin position="202"/>
        <end position="233"/>
    </location>
</feature>
<dbReference type="Pfam" id="PF23195">
    <property type="entry name" value="UBQLN1"/>
    <property type="match status" value="2"/>
</dbReference>
<dbReference type="GO" id="GO:0005634">
    <property type="term" value="C:nucleus"/>
    <property type="evidence" value="ECO:0007669"/>
    <property type="project" value="UniProtKB-ARBA"/>
</dbReference>
<evidence type="ECO:0000313" key="5">
    <source>
        <dbReference type="EnsemblPlants" id="AUR62012926-RA:cds"/>
    </source>
</evidence>
<dbReference type="Pfam" id="PF00627">
    <property type="entry name" value="UBA"/>
    <property type="match status" value="1"/>
</dbReference>
<dbReference type="AlphaFoldDB" id="A0A803LG29"/>
<evidence type="ECO:0000256" key="2">
    <source>
        <dbReference type="SAM" id="SignalP"/>
    </source>
</evidence>
<evidence type="ECO:0000313" key="6">
    <source>
        <dbReference type="Proteomes" id="UP000596660"/>
    </source>
</evidence>
<dbReference type="EnsemblPlants" id="AUR62012926-RA">
    <property type="protein sequence ID" value="AUR62012926-RA:cds"/>
    <property type="gene ID" value="AUR62012926"/>
</dbReference>